<comment type="caution">
    <text evidence="1">The sequence shown here is derived from an EMBL/GenBank/DDBJ whole genome shotgun (WGS) entry which is preliminary data.</text>
</comment>
<keyword evidence="2" id="KW-1185">Reference proteome</keyword>
<organism evidence="1 2">
    <name type="scientific">Streptomyces caledonius</name>
    <dbReference type="NCBI Taxonomy" id="3134107"/>
    <lineage>
        <taxon>Bacteria</taxon>
        <taxon>Bacillati</taxon>
        <taxon>Actinomycetota</taxon>
        <taxon>Actinomycetes</taxon>
        <taxon>Kitasatosporales</taxon>
        <taxon>Streptomycetaceae</taxon>
        <taxon>Streptomyces</taxon>
    </lineage>
</organism>
<dbReference type="PANTHER" id="PTHR14187">
    <property type="entry name" value="ALPHA KINASE/ELONGATION FACTOR 2 KINASE"/>
    <property type="match status" value="1"/>
</dbReference>
<reference evidence="1 2" key="1">
    <citation type="submission" date="2024-03" db="EMBL/GenBank/DDBJ databases">
        <title>Novel Streptomyces species of biotechnological and ecological value are a feature of Machair soil.</title>
        <authorList>
            <person name="Prole J.R."/>
            <person name="Goodfellow M."/>
            <person name="Allenby N."/>
            <person name="Ward A.C."/>
        </authorList>
    </citation>
    <scope>NUCLEOTIDE SEQUENCE [LARGE SCALE GENOMIC DNA]</scope>
    <source>
        <strain evidence="1 2">MS1.HAVA.3</strain>
    </source>
</reference>
<dbReference type="Proteomes" id="UP001382904">
    <property type="component" value="Unassembled WGS sequence"/>
</dbReference>
<evidence type="ECO:0000313" key="2">
    <source>
        <dbReference type="Proteomes" id="UP001382904"/>
    </source>
</evidence>
<gene>
    <name evidence="1" type="ORF">WKI68_10800</name>
</gene>
<dbReference type="PANTHER" id="PTHR14187:SF5">
    <property type="entry name" value="HEAT SHOCK 70 KDA PROTEIN 12A"/>
    <property type="match status" value="1"/>
</dbReference>
<accession>A0ABU8U1Q8</accession>
<protein>
    <recommendedName>
        <fullName evidence="3">PilZ domain-containing protein</fullName>
    </recommendedName>
</protein>
<evidence type="ECO:0000313" key="1">
    <source>
        <dbReference type="EMBL" id="MEJ8641821.1"/>
    </source>
</evidence>
<name>A0ABU8U1Q8_9ACTN</name>
<sequence length="117" mass="12829">MKCKDRFRIFVSAGQSVPVDEEVVHSFSPMYEDQETLTFDLYASSGKYPGYVTDQGCVKIGVVKVDLSDVMHLPLSGRSVSLSMMFGEVQIRVTAVVQETGKATVAQVRFTEAGQQG</sequence>
<dbReference type="EMBL" id="JBBKAM010000002">
    <property type="protein sequence ID" value="MEJ8641821.1"/>
    <property type="molecule type" value="Genomic_DNA"/>
</dbReference>
<proteinExistence type="predicted"/>
<evidence type="ECO:0008006" key="3">
    <source>
        <dbReference type="Google" id="ProtNLM"/>
    </source>
</evidence>